<dbReference type="EMBL" id="JBHMAU010000034">
    <property type="protein sequence ID" value="MFB9775700.1"/>
    <property type="molecule type" value="Genomic_DNA"/>
</dbReference>
<gene>
    <name evidence="1" type="ORF">ACFFN1_04650</name>
</gene>
<keyword evidence="2" id="KW-1185">Reference proteome</keyword>
<dbReference type="RefSeq" id="WP_376839060.1">
    <property type="nucleotide sequence ID" value="NZ_JBHMAU010000034.1"/>
</dbReference>
<accession>A0ABV5WZU5</accession>
<protein>
    <submittedName>
        <fullName evidence="1">DUF2599 domain-containing protein</fullName>
    </submittedName>
</protein>
<proteinExistence type="predicted"/>
<dbReference type="Proteomes" id="UP001589707">
    <property type="component" value="Unassembled WGS sequence"/>
</dbReference>
<reference evidence="1 2" key="1">
    <citation type="submission" date="2024-09" db="EMBL/GenBank/DDBJ databases">
        <authorList>
            <person name="Sun Q."/>
            <person name="Mori K."/>
        </authorList>
    </citation>
    <scope>NUCLEOTIDE SEQUENCE [LARGE SCALE GENOMIC DNA]</scope>
    <source>
        <strain evidence="1 2">JCM 11683</strain>
    </source>
</reference>
<organism evidence="1 2">
    <name type="scientific">Brevibacterium otitidis</name>
    <dbReference type="NCBI Taxonomy" id="53364"/>
    <lineage>
        <taxon>Bacteria</taxon>
        <taxon>Bacillati</taxon>
        <taxon>Actinomycetota</taxon>
        <taxon>Actinomycetes</taxon>
        <taxon>Micrococcales</taxon>
        <taxon>Brevibacteriaceae</taxon>
        <taxon>Brevibacterium</taxon>
    </lineage>
</organism>
<comment type="caution">
    <text evidence="1">The sequence shown here is derived from an EMBL/GenBank/DDBJ whole genome shotgun (WGS) entry which is preliminary data.</text>
</comment>
<sequence length="117" mass="13025">MAYPVVADPYMGKALISKVTKTTEKKKPRSGVKKTTWGNTVAIGYGLGPTKDPALGAYIMRKQGWAEAVKKGTSTAKTIKQQYDCHTVYAAGKNPWNLEAHRPTRNNWLVSRKLCNW</sequence>
<dbReference type="InterPro" id="IPR019719">
    <property type="entry name" value="DUF2599"/>
</dbReference>
<dbReference type="Pfam" id="PF10783">
    <property type="entry name" value="DUF2599"/>
    <property type="match status" value="1"/>
</dbReference>
<evidence type="ECO:0000313" key="2">
    <source>
        <dbReference type="Proteomes" id="UP001589707"/>
    </source>
</evidence>
<evidence type="ECO:0000313" key="1">
    <source>
        <dbReference type="EMBL" id="MFB9775700.1"/>
    </source>
</evidence>
<name>A0ABV5WZU5_9MICO</name>